<evidence type="ECO:0000256" key="3">
    <source>
        <dbReference type="ARBA" id="ARBA00022553"/>
    </source>
</evidence>
<dbReference type="InterPro" id="IPR020845">
    <property type="entry name" value="AMP-binding_CS"/>
</dbReference>
<dbReference type="InterPro" id="IPR041464">
    <property type="entry name" value="TubC_N"/>
</dbReference>
<dbReference type="CDD" id="cd05235">
    <property type="entry name" value="SDR_e1"/>
    <property type="match status" value="1"/>
</dbReference>
<evidence type="ECO:0000313" key="7">
    <source>
        <dbReference type="Proteomes" id="UP001600165"/>
    </source>
</evidence>
<dbReference type="Pfam" id="PF13193">
    <property type="entry name" value="AMP-binding_C"/>
    <property type="match status" value="1"/>
</dbReference>
<accession>A0ABW6IIH4</accession>
<dbReference type="SUPFAM" id="SSF51735">
    <property type="entry name" value="NAD(P)-binding Rossmann-fold domains"/>
    <property type="match status" value="1"/>
</dbReference>
<dbReference type="InterPro" id="IPR036291">
    <property type="entry name" value="NAD(P)-bd_dom_sf"/>
</dbReference>
<dbReference type="Gene3D" id="3.40.50.980">
    <property type="match status" value="2"/>
</dbReference>
<dbReference type="NCBIfam" id="TIGR01733">
    <property type="entry name" value="AA-adenyl-dom"/>
    <property type="match status" value="1"/>
</dbReference>
<evidence type="ECO:0000259" key="5">
    <source>
        <dbReference type="PROSITE" id="PS50075"/>
    </source>
</evidence>
<feature type="domain" description="Carrier" evidence="5">
    <location>
        <begin position="1033"/>
        <end position="1108"/>
    </location>
</feature>
<keyword evidence="2" id="KW-0596">Phosphopantetheine</keyword>
<dbReference type="InterPro" id="IPR044894">
    <property type="entry name" value="TubC_N_sf"/>
</dbReference>
<evidence type="ECO:0000313" key="6">
    <source>
        <dbReference type="EMBL" id="MFE4108017.1"/>
    </source>
</evidence>
<organism evidence="6 7">
    <name type="scientific">Almyronema epifaneia S1</name>
    <dbReference type="NCBI Taxonomy" id="2991925"/>
    <lineage>
        <taxon>Bacteria</taxon>
        <taxon>Bacillati</taxon>
        <taxon>Cyanobacteriota</taxon>
        <taxon>Cyanophyceae</taxon>
        <taxon>Nodosilineales</taxon>
        <taxon>Nodosilineaceae</taxon>
        <taxon>Almyronema</taxon>
        <taxon>Almyronema epifaneia</taxon>
    </lineage>
</organism>
<dbReference type="Gene3D" id="1.10.10.1830">
    <property type="entry name" value="Non-ribosomal peptide synthase, adenylation domain"/>
    <property type="match status" value="1"/>
</dbReference>
<sequence length="1512" mass="165762">MTSLTSLDQLLTDLAQLNVQLWAEGDRLRCNAPKGTLTPMLQARLKQHKAEILSLLHPSAAGAAIQPIARSQPLPLSFGQQRLWFFEQLQPHSAAYNIAFAVRLTGSLQISALAQALTAIGRRHETLRTTFTTVEGEPVQVIAPPAAVTIPLIDLQALSSLQQDSEVSRLVAAIHRQPFNLTTGPLLRLGLLRLSHSHHIAALTLHHSIADGWSIEILLRELAALYPAFLTGNPSPLSPLPIQYADFAVWQRQPHQAARLAQQLAYWQQQLKGRLPVLQLPSDRPRPPKQSFRGAAQSFLLPLALTQQLKQLSQQENVTLFMLLLAAFKTLLWRYTGQDDVLVGSPIANRPRPELENLIGFFVNTLVLRTHLADNPSFRSLLQRVREVTLAAYAHQDLPFEQLVEKLTVERSLSYHPLFQVMFVWQTLPAPLQLPDLTLSPLPHQTHTTKFDLTLALTETTAGLKGNVEYSTDLFEADTIARLISHWQILLLGIVQQPDCALSELPLLSQREQHQLLVEWNNSAADYPVGQCWHERVEAQVARSPDAVALVWQNEQLTYAELNRRSNQLAHCLIAQGIRPEVRVGICIERSPIQIIALLAVLKAGGAYVPLDPAYPPERLAFMVDDAQVSVLLTQKQQLATLPPTQAEVVCLDRDGSVIAQASDQNPRSGVTPENLAYLIYTSGSTGKPKGVLVPHAGLGNLTVAKIRTCGVNPNSRVLQFFSFSFDASIPEIVMALGSGAALCLGTAETLQPGPDLIDLLQKQAITHLTLTPSALAALPFEKLPALQMILVGGEACPPELINQWAEGRLFINAYGPTEVTVNASMEPCGNGHSLLPTVRPSANKQLYVLDRHLQLVPVGVPGQLFIGGIGLARGYLNRPMKTAATFMPNPFSGVAGSRLYQTGDLVRVRPDGSIEFLGRCDHQVKIRGFRIEPGEIEAVLNQSARIVTSVVMVREDSPGEKRLVAYVVPVANEHFAVGELRRLLRKQLPDYMVPATFMQLEALPLSANGKVDRQALPCLATARPQLETRWTAPRTPIEAQLANLWRSLLKLEQVGIDDNFFELGGHSLLIVQLLSRLRESFEVDLPLQVLFAEPTIAGLAEQIKRVQQGKAPLSSPPAHRDFQLDAQLDASIDPTQAVPSPPTKPSQILLTGATGFVGAFLLDELLKQTAATLYCLVRAANPESGRQKLVEALHAYGLASDRDLSRIVPLLGDLTQPLLGLSADQFDALANQIEAIYHNGAAVNHTAPYSVLKAANVLGTQEILRLACQSRRKPVHFVSSLSILVPEPSSAGAPDIQIAYEQDALSDRIPVGGYNQSKWVAEKLIASARDRGLPVSVYRSGRISGHSQTGAFNASDFLYKLIQGCLQLGSAPAGDMSLDIVPIDYIAQAIVHLAQQPEMLGKTFHLSHPQPVSSQQLIDQVRAFGFDLKQLPYDQWRSRLLHTVADSPEHPLYALIPLFPAKPAASLPPPAQLKFDSRNTQKGLSGTSITCPPLDQALWRTYLTHLLPQDR</sequence>
<dbReference type="SMART" id="SM00823">
    <property type="entry name" value="PKS_PP"/>
    <property type="match status" value="1"/>
</dbReference>
<dbReference type="SUPFAM" id="SSF52777">
    <property type="entry name" value="CoA-dependent acyltransferases"/>
    <property type="match status" value="2"/>
</dbReference>
<dbReference type="PROSITE" id="PS00455">
    <property type="entry name" value="AMP_BINDING"/>
    <property type="match status" value="1"/>
</dbReference>
<dbReference type="EMBL" id="JBHZOL010000097">
    <property type="protein sequence ID" value="MFE4108017.1"/>
    <property type="molecule type" value="Genomic_DNA"/>
</dbReference>
<evidence type="ECO:0000256" key="2">
    <source>
        <dbReference type="ARBA" id="ARBA00022450"/>
    </source>
</evidence>
<dbReference type="InterPro" id="IPR001242">
    <property type="entry name" value="Condensation_dom"/>
</dbReference>
<keyword evidence="4" id="KW-0436">Ligase</keyword>
<dbReference type="Gene3D" id="2.30.38.10">
    <property type="entry name" value="Luciferase, Domain 3"/>
    <property type="match status" value="1"/>
</dbReference>
<evidence type="ECO:0000256" key="1">
    <source>
        <dbReference type="ARBA" id="ARBA00001957"/>
    </source>
</evidence>
<dbReference type="NCBIfam" id="TIGR01746">
    <property type="entry name" value="Thioester-redct"/>
    <property type="match status" value="1"/>
</dbReference>
<dbReference type="InterPro" id="IPR036736">
    <property type="entry name" value="ACP-like_sf"/>
</dbReference>
<dbReference type="InterPro" id="IPR000873">
    <property type="entry name" value="AMP-dep_synth/lig_dom"/>
</dbReference>
<dbReference type="Gene3D" id="1.10.1200.10">
    <property type="entry name" value="ACP-like"/>
    <property type="match status" value="1"/>
</dbReference>
<dbReference type="CDD" id="cd17652">
    <property type="entry name" value="A_NRPS_CmdD_like"/>
    <property type="match status" value="1"/>
</dbReference>
<dbReference type="InterPro" id="IPR023213">
    <property type="entry name" value="CAT-like_dom_sf"/>
</dbReference>
<evidence type="ECO:0000256" key="4">
    <source>
        <dbReference type="ARBA" id="ARBA00022598"/>
    </source>
</evidence>
<dbReference type="Pfam" id="PF00550">
    <property type="entry name" value="PP-binding"/>
    <property type="match status" value="1"/>
</dbReference>
<reference evidence="6 7" key="1">
    <citation type="submission" date="2024-10" db="EMBL/GenBank/DDBJ databases">
        <authorList>
            <person name="Ratan Roy A."/>
            <person name="Morales Sandoval P.H."/>
            <person name="De Los Santos Villalobos S."/>
            <person name="Chakraborty S."/>
            <person name="Mukherjee J."/>
        </authorList>
    </citation>
    <scope>NUCLEOTIDE SEQUENCE [LARGE SCALE GENOMIC DNA]</scope>
    <source>
        <strain evidence="6 7">S1</strain>
    </source>
</reference>
<dbReference type="InterPro" id="IPR010080">
    <property type="entry name" value="Thioester_reductase-like_dom"/>
</dbReference>
<dbReference type="Pfam" id="PF07993">
    <property type="entry name" value="NAD_binding_4"/>
    <property type="match status" value="1"/>
</dbReference>
<dbReference type="InterPro" id="IPR009081">
    <property type="entry name" value="PP-bd_ACP"/>
</dbReference>
<dbReference type="Pfam" id="PF18563">
    <property type="entry name" value="TubC_N"/>
    <property type="match status" value="1"/>
</dbReference>
<gene>
    <name evidence="6" type="ORF">ACFVKH_17165</name>
</gene>
<dbReference type="CDD" id="cd19531">
    <property type="entry name" value="LCL_NRPS-like"/>
    <property type="match status" value="1"/>
</dbReference>
<keyword evidence="7" id="KW-1185">Reference proteome</keyword>
<comment type="cofactor">
    <cofactor evidence="1">
        <name>pantetheine 4'-phosphate</name>
        <dbReference type="ChEBI" id="CHEBI:47942"/>
    </cofactor>
</comment>
<dbReference type="InterPro" id="IPR010071">
    <property type="entry name" value="AA_adenyl_dom"/>
</dbReference>
<dbReference type="Pfam" id="PF00668">
    <property type="entry name" value="Condensation"/>
    <property type="match status" value="1"/>
</dbReference>
<proteinExistence type="predicted"/>
<dbReference type="InterPro" id="IPR020806">
    <property type="entry name" value="PKS_PP-bd"/>
</dbReference>
<dbReference type="Gene3D" id="3.30.559.10">
    <property type="entry name" value="Chloramphenicol acetyltransferase-like domain"/>
    <property type="match status" value="1"/>
</dbReference>
<dbReference type="Gene3D" id="3.40.50.720">
    <property type="entry name" value="NAD(P)-binding Rossmann-like Domain"/>
    <property type="match status" value="1"/>
</dbReference>
<dbReference type="SUPFAM" id="SSF47336">
    <property type="entry name" value="ACP-like"/>
    <property type="match status" value="1"/>
</dbReference>
<dbReference type="Proteomes" id="UP001600165">
    <property type="component" value="Unassembled WGS sequence"/>
</dbReference>
<dbReference type="PANTHER" id="PTHR45527:SF1">
    <property type="entry name" value="FATTY ACID SYNTHASE"/>
    <property type="match status" value="1"/>
</dbReference>
<dbReference type="InterPro" id="IPR045851">
    <property type="entry name" value="AMP-bd_C_sf"/>
</dbReference>
<dbReference type="PROSITE" id="PS50075">
    <property type="entry name" value="CARRIER"/>
    <property type="match status" value="1"/>
</dbReference>
<dbReference type="Gene3D" id="3.30.559.30">
    <property type="entry name" value="Nonribosomal peptide synthetase, condensation domain"/>
    <property type="match status" value="1"/>
</dbReference>
<dbReference type="InterPro" id="IPR006162">
    <property type="entry name" value="Ppantetheine_attach_site"/>
</dbReference>
<dbReference type="PANTHER" id="PTHR45527">
    <property type="entry name" value="NONRIBOSOMAL PEPTIDE SYNTHETASE"/>
    <property type="match status" value="1"/>
</dbReference>
<dbReference type="InterPro" id="IPR025110">
    <property type="entry name" value="AMP-bd_C"/>
</dbReference>
<comment type="caution">
    <text evidence="6">The sequence shown here is derived from an EMBL/GenBank/DDBJ whole genome shotgun (WGS) entry which is preliminary data.</text>
</comment>
<dbReference type="InterPro" id="IPR013120">
    <property type="entry name" value="FAR_NAD-bd"/>
</dbReference>
<protein>
    <submittedName>
        <fullName evidence="6">Amino acid adenylation domain-containing protein</fullName>
    </submittedName>
</protein>
<dbReference type="Gene3D" id="3.30.300.30">
    <property type="match status" value="1"/>
</dbReference>
<dbReference type="PROSITE" id="PS00012">
    <property type="entry name" value="PHOSPHOPANTETHEINE"/>
    <property type="match status" value="1"/>
</dbReference>
<dbReference type="Pfam" id="PF00501">
    <property type="entry name" value="AMP-binding"/>
    <property type="match status" value="1"/>
</dbReference>
<keyword evidence="3" id="KW-0597">Phosphoprotein</keyword>
<dbReference type="SUPFAM" id="SSF56801">
    <property type="entry name" value="Acetyl-CoA synthetase-like"/>
    <property type="match status" value="1"/>
</dbReference>
<dbReference type="RefSeq" id="WP_377967322.1">
    <property type="nucleotide sequence ID" value="NZ_JBHZOL010000097.1"/>
</dbReference>
<name>A0ABW6IIH4_9CYAN</name>